<keyword evidence="5" id="KW-1185">Reference proteome</keyword>
<dbReference type="InterPro" id="IPR001509">
    <property type="entry name" value="Epimerase_deHydtase"/>
</dbReference>
<evidence type="ECO:0000259" key="3">
    <source>
        <dbReference type="Pfam" id="PF01370"/>
    </source>
</evidence>
<name>H2APK5_KAZAF</name>
<dbReference type="SUPFAM" id="SSF51735">
    <property type="entry name" value="NAD(P)-binding Rossmann-fold domains"/>
    <property type="match status" value="1"/>
</dbReference>
<comment type="similarity">
    <text evidence="2">Belongs to the NAD(P)-dependent epimerase/dehydratase family. Dihydroflavonol-4-reductase subfamily.</text>
</comment>
<dbReference type="RefSeq" id="XP_003955440.1">
    <property type="nucleotide sequence ID" value="XM_003955391.1"/>
</dbReference>
<dbReference type="AlphaFoldDB" id="H2APK5"/>
<accession>H2APK5</accession>
<dbReference type="FunFam" id="3.40.50.720:FF:000191">
    <property type="entry name" value="Methylglyoxal reductase (NADPH-dependent)"/>
    <property type="match status" value="1"/>
</dbReference>
<dbReference type="InterPro" id="IPR050425">
    <property type="entry name" value="NAD(P)_dehydrat-like"/>
</dbReference>
<dbReference type="PANTHER" id="PTHR10366">
    <property type="entry name" value="NAD DEPENDENT EPIMERASE/DEHYDRATASE"/>
    <property type="match status" value="1"/>
</dbReference>
<gene>
    <name evidence="4" type="primary">KAFR0A08710</name>
    <name evidence="4" type="ORF">KAFR_0A08710</name>
</gene>
<dbReference type="OrthoDB" id="2735536at2759"/>
<dbReference type="InterPro" id="IPR036291">
    <property type="entry name" value="NAD(P)-bd_dom_sf"/>
</dbReference>
<dbReference type="Proteomes" id="UP000005220">
    <property type="component" value="Chromosome 1"/>
</dbReference>
<evidence type="ECO:0000256" key="2">
    <source>
        <dbReference type="ARBA" id="ARBA00023445"/>
    </source>
</evidence>
<dbReference type="InParanoid" id="H2APK5"/>
<dbReference type="EMBL" id="HE650821">
    <property type="protein sequence ID" value="CCF56305.1"/>
    <property type="molecule type" value="Genomic_DNA"/>
</dbReference>
<dbReference type="Gene3D" id="3.40.50.720">
    <property type="entry name" value="NAD(P)-binding Rossmann-like Domain"/>
    <property type="match status" value="1"/>
</dbReference>
<dbReference type="GO" id="GO:0016616">
    <property type="term" value="F:oxidoreductase activity, acting on the CH-OH group of donors, NAD or NADP as acceptor"/>
    <property type="evidence" value="ECO:0007669"/>
    <property type="project" value="TreeGrafter"/>
</dbReference>
<dbReference type="CDD" id="cd05227">
    <property type="entry name" value="AR_SDR_e"/>
    <property type="match status" value="1"/>
</dbReference>
<sequence length="342" mass="38347">MSVFISGATGFIAQHIVTQLLEQNYKIIGTARSQAKIDGLLAQFGNNPNLSMEVVEDISELDAFDATIKKHSKDIKYVLHTASPFHFETDRYEKDLLIPAVNGTKGILESIQKYAADTVERVIITSSIVAVFDVKKERDINHVLTEADWNPYTWNTCQTNPHTAYFGSKKLAERAAWEFVEDNKGKVKFTLSTINPSFVFGPQNFDEDVTSRLNTSCEIVNRLIHSRPDDPIEDLYAGFIDVRDVAKAHVLSMQRSELAGQRLILNSGRFTIQDIVDILNEDFPVLKGMIPVGTPHSGAQHNKLGATIDNSRSKKLLGFKFRTLKETIDDTTTQILKFEGKL</sequence>
<organism evidence="4 5">
    <name type="scientific">Kazachstania africana (strain ATCC 22294 / BCRC 22015 / CBS 2517 / CECT 1963 / NBRC 1671 / NRRL Y-8276)</name>
    <name type="common">Yeast</name>
    <name type="synonym">Kluyveromyces africanus</name>
    <dbReference type="NCBI Taxonomy" id="1071382"/>
    <lineage>
        <taxon>Eukaryota</taxon>
        <taxon>Fungi</taxon>
        <taxon>Dikarya</taxon>
        <taxon>Ascomycota</taxon>
        <taxon>Saccharomycotina</taxon>
        <taxon>Saccharomycetes</taxon>
        <taxon>Saccharomycetales</taxon>
        <taxon>Saccharomycetaceae</taxon>
        <taxon>Kazachstania</taxon>
    </lineage>
</organism>
<evidence type="ECO:0000313" key="4">
    <source>
        <dbReference type="EMBL" id="CCF56305.1"/>
    </source>
</evidence>
<evidence type="ECO:0000313" key="5">
    <source>
        <dbReference type="Proteomes" id="UP000005220"/>
    </source>
</evidence>
<dbReference type="FunCoup" id="H2APK5">
    <property type="interactions" value="256"/>
</dbReference>
<dbReference type="STRING" id="1071382.H2APK5"/>
<dbReference type="eggNOG" id="KOG1502">
    <property type="taxonomic scope" value="Eukaryota"/>
</dbReference>
<dbReference type="GeneID" id="13886430"/>
<dbReference type="HOGENOM" id="CLU_007383_9_2_1"/>
<dbReference type="PANTHER" id="PTHR10366:SF844">
    <property type="entry name" value="NADPH-DEPENDENT METHYLGLYOXAL REDUCTASE GRE2"/>
    <property type="match status" value="1"/>
</dbReference>
<dbReference type="Pfam" id="PF01370">
    <property type="entry name" value="Epimerase"/>
    <property type="match status" value="1"/>
</dbReference>
<dbReference type="KEGG" id="kaf:KAFR_0A08710"/>
<keyword evidence="1" id="KW-0560">Oxidoreductase</keyword>
<feature type="domain" description="NAD-dependent epimerase/dehydratase" evidence="3">
    <location>
        <begin position="3"/>
        <end position="258"/>
    </location>
</feature>
<protein>
    <recommendedName>
        <fullName evidence="3">NAD-dependent epimerase/dehydratase domain-containing protein</fullName>
    </recommendedName>
</protein>
<reference evidence="4 5" key="1">
    <citation type="journal article" date="2011" name="Proc. Natl. Acad. Sci. U.S.A.">
        <title>Evolutionary erosion of yeast sex chromosomes by mating-type switching accidents.</title>
        <authorList>
            <person name="Gordon J.L."/>
            <person name="Armisen D."/>
            <person name="Proux-Wera E."/>
            <person name="Oheigeartaigh S.S."/>
            <person name="Byrne K.P."/>
            <person name="Wolfe K.H."/>
        </authorList>
    </citation>
    <scope>NUCLEOTIDE SEQUENCE [LARGE SCALE GENOMIC DNA]</scope>
    <source>
        <strain evidence="5">ATCC 22294 / BCRC 22015 / CBS 2517 / CECT 1963 / NBRC 1671 / NRRL Y-8276</strain>
    </source>
</reference>
<evidence type="ECO:0000256" key="1">
    <source>
        <dbReference type="ARBA" id="ARBA00023002"/>
    </source>
</evidence>
<proteinExistence type="inferred from homology"/>